<dbReference type="EMBL" id="CAXDID020000008">
    <property type="protein sequence ID" value="CAL5977326.1"/>
    <property type="molecule type" value="Genomic_DNA"/>
</dbReference>
<reference evidence="4 7" key="2">
    <citation type="submission" date="2024-07" db="EMBL/GenBank/DDBJ databases">
        <authorList>
            <person name="Akdeniz Z."/>
        </authorList>
    </citation>
    <scope>NUCLEOTIDE SEQUENCE [LARGE SCALE GENOMIC DNA]</scope>
</reference>
<dbReference type="EMBL" id="CAXDID020000289">
    <property type="protein sequence ID" value="CAL6071103.1"/>
    <property type="molecule type" value="Genomic_DNA"/>
</dbReference>
<evidence type="ECO:0000313" key="7">
    <source>
        <dbReference type="Proteomes" id="UP001642409"/>
    </source>
</evidence>
<evidence type="ECO:0000313" key="1">
    <source>
        <dbReference type="EMBL" id="CAI9913499.1"/>
    </source>
</evidence>
<dbReference type="PANTHER" id="PTHR24120:SF4">
    <property type="entry name" value="GH07239P"/>
    <property type="match status" value="1"/>
</dbReference>
<dbReference type="Pfam" id="PF12796">
    <property type="entry name" value="Ank_2"/>
    <property type="match status" value="1"/>
</dbReference>
<comment type="caution">
    <text evidence="2">The sequence shown here is derived from an EMBL/GenBank/DDBJ whole genome shotgun (WGS) entry which is preliminary data.</text>
</comment>
<organism evidence="2">
    <name type="scientific">Hexamita inflata</name>
    <dbReference type="NCBI Taxonomy" id="28002"/>
    <lineage>
        <taxon>Eukaryota</taxon>
        <taxon>Metamonada</taxon>
        <taxon>Diplomonadida</taxon>
        <taxon>Hexamitidae</taxon>
        <taxon>Hexamitinae</taxon>
        <taxon>Hexamita</taxon>
    </lineage>
</organism>
<accession>A0AA86NH27</accession>
<dbReference type="Gene3D" id="1.25.40.20">
    <property type="entry name" value="Ankyrin repeat-containing domain"/>
    <property type="match status" value="2"/>
</dbReference>
<dbReference type="EMBL" id="CATOUU010001129">
    <property type="protein sequence ID" value="CAI9973978.1"/>
    <property type="molecule type" value="Genomic_DNA"/>
</dbReference>
<dbReference type="EMBL" id="CATOUU010000171">
    <property type="protein sequence ID" value="CAI9919035.1"/>
    <property type="molecule type" value="Genomic_DNA"/>
</dbReference>
<dbReference type="Proteomes" id="UP001642409">
    <property type="component" value="Unassembled WGS sequence"/>
</dbReference>
<keyword evidence="7" id="KW-1185">Reference proteome</keyword>
<protein>
    <submittedName>
        <fullName evidence="2">Ankyrin repeat-containing protein</fullName>
    </submittedName>
    <submittedName>
        <fullName evidence="4">Ankyrin_repeat-containing protein</fullName>
    </submittedName>
</protein>
<evidence type="ECO:0000313" key="6">
    <source>
        <dbReference type="EMBL" id="CAL6074460.1"/>
    </source>
</evidence>
<evidence type="ECO:0000313" key="3">
    <source>
        <dbReference type="EMBL" id="CAI9973978.1"/>
    </source>
</evidence>
<evidence type="ECO:0000313" key="4">
    <source>
        <dbReference type="EMBL" id="CAL5977326.1"/>
    </source>
</evidence>
<name>A0AA86NH27_9EUKA</name>
<dbReference type="AlphaFoldDB" id="A0AA86NH27"/>
<reference evidence="2" key="1">
    <citation type="submission" date="2023-06" db="EMBL/GenBank/DDBJ databases">
        <authorList>
            <person name="Kurt Z."/>
        </authorList>
    </citation>
    <scope>NUCLEOTIDE SEQUENCE</scope>
</reference>
<evidence type="ECO:0000313" key="5">
    <source>
        <dbReference type="EMBL" id="CAL6071103.1"/>
    </source>
</evidence>
<dbReference type="InterPro" id="IPR002110">
    <property type="entry name" value="Ankyrin_rpt"/>
</dbReference>
<dbReference type="SMART" id="SM00248">
    <property type="entry name" value="ANK"/>
    <property type="match status" value="4"/>
</dbReference>
<dbReference type="InterPro" id="IPR036770">
    <property type="entry name" value="Ankyrin_rpt-contain_sf"/>
</dbReference>
<dbReference type="EMBL" id="CATOUU010000026">
    <property type="protein sequence ID" value="CAI9913499.1"/>
    <property type="molecule type" value="Genomic_DNA"/>
</dbReference>
<dbReference type="PANTHER" id="PTHR24120">
    <property type="entry name" value="GH07239P"/>
    <property type="match status" value="1"/>
</dbReference>
<dbReference type="SUPFAM" id="SSF48403">
    <property type="entry name" value="Ankyrin repeat"/>
    <property type="match status" value="1"/>
</dbReference>
<evidence type="ECO:0000313" key="2">
    <source>
        <dbReference type="EMBL" id="CAI9919035.1"/>
    </source>
</evidence>
<dbReference type="EMBL" id="CAXDID020000308">
    <property type="protein sequence ID" value="CAL6074460.1"/>
    <property type="molecule type" value="Genomic_DNA"/>
</dbReference>
<proteinExistence type="predicted"/>
<sequence>MSEITLHDLVQADDYERIKNYYQSTRCLLDSDGFTASMLAAHLNRMNCLRAIRGCELQDKSDIKEFRRQHAKSKETALIMAVKQRNEESAKVLISECGMIDQYGFTALAYALMGKHDSLVKLLAPAERLCNIQGLTVLQFTVFSGLPKYFSMFKDQLGQFSVPTANSFKFENTALMIASLSARTDFMMLLEEEAGLQDCDGVTALMRVIGVIYKLNQDQHKRESRIMDEPYVTKNVDDLIKAAELLIKYQKELGKQDKNGVSALMRASMCRLQCDSFYEVLVQAESELKDDNGRTYLDYQSGHLFENDLDKKKDEEGKLE</sequence>
<gene>
    <name evidence="1" type="ORF">HINF_LOCUS1144</name>
    <name evidence="4" type="ORF">HINF_LOCUS4243</name>
    <name evidence="5" type="ORF">HINF_LOCUS54983</name>
    <name evidence="6" type="ORF">HINF_LOCUS56734</name>
    <name evidence="3" type="ORF">HINF_LOCUS61623</name>
    <name evidence="2" type="ORF">HINF_LOCUS6680</name>
</gene>